<name>A0A1M7ZI13_9BACT</name>
<dbReference type="OrthoDB" id="826073at2"/>
<evidence type="ECO:0000313" key="1">
    <source>
        <dbReference type="EMBL" id="SHO64513.1"/>
    </source>
</evidence>
<protein>
    <submittedName>
        <fullName evidence="1">Uncharacterized protein</fullName>
    </submittedName>
</protein>
<organism evidence="1 2">
    <name type="scientific">Algoriphagus zhangzhouensis</name>
    <dbReference type="NCBI Taxonomy" id="1073327"/>
    <lineage>
        <taxon>Bacteria</taxon>
        <taxon>Pseudomonadati</taxon>
        <taxon>Bacteroidota</taxon>
        <taxon>Cytophagia</taxon>
        <taxon>Cytophagales</taxon>
        <taxon>Cyclobacteriaceae</taxon>
        <taxon>Algoriphagus</taxon>
    </lineage>
</organism>
<evidence type="ECO:0000313" key="2">
    <source>
        <dbReference type="Proteomes" id="UP000184609"/>
    </source>
</evidence>
<proteinExistence type="predicted"/>
<dbReference type="RefSeq" id="WP_073573097.1">
    <property type="nucleotide sequence ID" value="NZ_FRXN01000005.1"/>
</dbReference>
<gene>
    <name evidence="1" type="ORF">SAMN04488108_3501</name>
</gene>
<dbReference type="EMBL" id="FRXN01000005">
    <property type="protein sequence ID" value="SHO64513.1"/>
    <property type="molecule type" value="Genomic_DNA"/>
</dbReference>
<keyword evidence="2" id="KW-1185">Reference proteome</keyword>
<reference evidence="2" key="1">
    <citation type="submission" date="2016-12" db="EMBL/GenBank/DDBJ databases">
        <authorList>
            <person name="Varghese N."/>
            <person name="Submissions S."/>
        </authorList>
    </citation>
    <scope>NUCLEOTIDE SEQUENCE [LARGE SCALE GENOMIC DNA]</scope>
    <source>
        <strain evidence="2">DSM 25035</strain>
    </source>
</reference>
<accession>A0A1M7ZI13</accession>
<dbReference type="STRING" id="1073327.SAMN04488108_3501"/>
<dbReference type="AlphaFoldDB" id="A0A1M7ZI13"/>
<sequence length="83" mass="9800">MFDSPDFPQSLEESEFESWLETGRESKISYAYLLVIWDELEGKYSPVFVENRSDINRYERYGDSPDRQLLVAAYDLYSESRVA</sequence>
<dbReference type="Proteomes" id="UP000184609">
    <property type="component" value="Unassembled WGS sequence"/>
</dbReference>